<proteinExistence type="predicted"/>
<organism evidence="1 2">
    <name type="scientific">Kitasatospora phosalacinea</name>
    <dbReference type="NCBI Taxonomy" id="2065"/>
    <lineage>
        <taxon>Bacteria</taxon>
        <taxon>Bacillati</taxon>
        <taxon>Actinomycetota</taxon>
        <taxon>Actinomycetes</taxon>
        <taxon>Kitasatosporales</taxon>
        <taxon>Streptomycetaceae</taxon>
        <taxon>Kitasatospora</taxon>
    </lineage>
</organism>
<evidence type="ECO:0000313" key="1">
    <source>
        <dbReference type="EMBL" id="MFE1354584.1"/>
    </source>
</evidence>
<name>A0ABW6GPC4_9ACTN</name>
<keyword evidence="2" id="KW-1185">Reference proteome</keyword>
<gene>
    <name evidence="1" type="ORF">ACFW6T_21585</name>
</gene>
<protein>
    <submittedName>
        <fullName evidence="1">Uncharacterized protein</fullName>
    </submittedName>
</protein>
<sequence length="53" mass="5434">MNSSGLMGGYSAYTTPAAAQNDLVNIPDGTVASDPFLTIIGSLIVSAIIETFK</sequence>
<evidence type="ECO:0000313" key="2">
    <source>
        <dbReference type="Proteomes" id="UP001599542"/>
    </source>
</evidence>
<comment type="caution">
    <text evidence="1">The sequence shown here is derived from an EMBL/GenBank/DDBJ whole genome shotgun (WGS) entry which is preliminary data.</text>
</comment>
<dbReference type="Proteomes" id="UP001599542">
    <property type="component" value="Unassembled WGS sequence"/>
</dbReference>
<dbReference type="RefSeq" id="WP_380318498.1">
    <property type="nucleotide sequence ID" value="NZ_JBHYPW010000006.1"/>
</dbReference>
<accession>A0ABW6GPC4</accession>
<reference evidence="1 2" key="1">
    <citation type="submission" date="2024-09" db="EMBL/GenBank/DDBJ databases">
        <title>The Natural Products Discovery Center: Release of the First 8490 Sequenced Strains for Exploring Actinobacteria Biosynthetic Diversity.</title>
        <authorList>
            <person name="Kalkreuter E."/>
            <person name="Kautsar S.A."/>
            <person name="Yang D."/>
            <person name="Bader C.D."/>
            <person name="Teijaro C.N."/>
            <person name="Fluegel L."/>
            <person name="Davis C.M."/>
            <person name="Simpson J.R."/>
            <person name="Lauterbach L."/>
            <person name="Steele A.D."/>
            <person name="Gui C."/>
            <person name="Meng S."/>
            <person name="Li G."/>
            <person name="Viehrig K."/>
            <person name="Ye F."/>
            <person name="Su P."/>
            <person name="Kiefer A.F."/>
            <person name="Nichols A."/>
            <person name="Cepeda A.J."/>
            <person name="Yan W."/>
            <person name="Fan B."/>
            <person name="Jiang Y."/>
            <person name="Adhikari A."/>
            <person name="Zheng C.-J."/>
            <person name="Schuster L."/>
            <person name="Cowan T.M."/>
            <person name="Smanski M.J."/>
            <person name="Chevrette M.G."/>
            <person name="De Carvalho L.P.S."/>
            <person name="Shen B."/>
        </authorList>
    </citation>
    <scope>NUCLEOTIDE SEQUENCE [LARGE SCALE GENOMIC DNA]</scope>
    <source>
        <strain evidence="1 2">NPDC058753</strain>
    </source>
</reference>
<dbReference type="EMBL" id="JBHYPX010000045">
    <property type="protein sequence ID" value="MFE1354584.1"/>
    <property type="molecule type" value="Genomic_DNA"/>
</dbReference>